<dbReference type="PANTHER" id="PTHR12455">
    <property type="entry name" value="NUCLEOLAR COMPLEX PROTEIN 4"/>
    <property type="match status" value="1"/>
</dbReference>
<dbReference type="InterPro" id="IPR005612">
    <property type="entry name" value="CCAAT-binding_factor"/>
</dbReference>
<comment type="similarity">
    <text evidence="1">Belongs to the CBF/MAK21 family.</text>
</comment>
<dbReference type="PANTHER" id="PTHR12455:SF0">
    <property type="entry name" value="NUCLEOLAR COMPLEX PROTEIN 4 HOMOLOG"/>
    <property type="match status" value="1"/>
</dbReference>
<organism evidence="3">
    <name type="scientific">Chrysotila carterae</name>
    <name type="common">Marine alga</name>
    <name type="synonym">Syracosphaera carterae</name>
    <dbReference type="NCBI Taxonomy" id="13221"/>
    <lineage>
        <taxon>Eukaryota</taxon>
        <taxon>Haptista</taxon>
        <taxon>Haptophyta</taxon>
        <taxon>Prymnesiophyceae</taxon>
        <taxon>Isochrysidales</taxon>
        <taxon>Isochrysidaceae</taxon>
        <taxon>Chrysotila</taxon>
    </lineage>
</organism>
<dbReference type="GO" id="GO:0042254">
    <property type="term" value="P:ribosome biogenesis"/>
    <property type="evidence" value="ECO:0007669"/>
    <property type="project" value="InterPro"/>
</dbReference>
<feature type="domain" description="CCAAT-binding factor" evidence="2">
    <location>
        <begin position="338"/>
        <end position="524"/>
    </location>
</feature>
<accession>A0A7S4F912</accession>
<evidence type="ECO:0000259" key="2">
    <source>
        <dbReference type="Pfam" id="PF03914"/>
    </source>
</evidence>
<evidence type="ECO:0000256" key="1">
    <source>
        <dbReference type="ARBA" id="ARBA00007797"/>
    </source>
</evidence>
<dbReference type="GO" id="GO:0030692">
    <property type="term" value="C:Noc4p-Nop14p complex"/>
    <property type="evidence" value="ECO:0007669"/>
    <property type="project" value="TreeGrafter"/>
</dbReference>
<dbReference type="InterPro" id="IPR027193">
    <property type="entry name" value="Noc4"/>
</dbReference>
<dbReference type="Pfam" id="PF03914">
    <property type="entry name" value="CBF"/>
    <property type="match status" value="1"/>
</dbReference>
<protein>
    <recommendedName>
        <fullName evidence="2">CCAAT-binding factor domain-containing protein</fullName>
    </recommendedName>
</protein>
<name>A0A7S4F912_CHRCT</name>
<dbReference type="AlphaFoldDB" id="A0A7S4F912"/>
<dbReference type="GO" id="GO:0032040">
    <property type="term" value="C:small-subunit processome"/>
    <property type="evidence" value="ECO:0007669"/>
    <property type="project" value="TreeGrafter"/>
</dbReference>
<reference evidence="3" key="1">
    <citation type="submission" date="2021-01" db="EMBL/GenBank/DDBJ databases">
        <authorList>
            <person name="Corre E."/>
            <person name="Pelletier E."/>
            <person name="Niang G."/>
            <person name="Scheremetjew M."/>
            <person name="Finn R."/>
            <person name="Kale V."/>
            <person name="Holt S."/>
            <person name="Cochrane G."/>
            <person name="Meng A."/>
            <person name="Brown T."/>
            <person name="Cohen L."/>
        </authorList>
    </citation>
    <scope>NUCLEOTIDE SEQUENCE</scope>
    <source>
        <strain evidence="3">CCMP645</strain>
    </source>
</reference>
<gene>
    <name evidence="3" type="ORF">PCAR00345_LOCUS33170</name>
</gene>
<sequence length="584" mass="62805">MGAGDAAKVPGDTVSAPPQITLQSVEAVKAACQRILQPDRRHINEIVVMLKTCLGSSEVHVRHAATLSCASIFSQLSTRGDLKLVPLADAPEGAPGSEAALLAFRHWLRGKYTSFLQSMRLRLQAAKGPIPLRIASVDTMLTLAAMETRCSRPQTEYYVRALQNPRGAYGQLVAGLARSSKPQPPVLERFTMLAAERLDLSFHLLQHVRRLASTIAKHTSPGSAPASAPAQPQRLADLLLAVRPPTTDVPPSKARLLLDLRLKTAKDLPAAARVLLLHKRHRREFCSAWRALLACPLPTATYCRLLAALPDAVLPYVPRPLRYCDLISDGYARGGVEALLSLKGLFILMQRHNLEYPRFYRRLYGLVTAEALRGPHRALFATELQLFLSSVALPAYLTAAFVKRLSRIALFAPPPSAALCLALAYNVLLKHPAIRLLIHRPLQPADGPDTNGAAATIAATPAATIAATTTAAPAAAAASPGRDGAADPFLPDEADPAAARALDSCLWEVDSLRRHHAPSVSSVAALFAMPWGAATPTIQLEPLSMADDGSLLHVEMVRRIRYVALAMGRPSGIGLLKDGFAIQD</sequence>
<proteinExistence type="inferred from homology"/>
<evidence type="ECO:0000313" key="3">
    <source>
        <dbReference type="EMBL" id="CAE0780531.1"/>
    </source>
</evidence>
<dbReference type="EMBL" id="HBIZ01051850">
    <property type="protein sequence ID" value="CAE0780531.1"/>
    <property type="molecule type" value="Transcribed_RNA"/>
</dbReference>